<organism evidence="2 3">
    <name type="scientific">Caulobacter segnis</name>
    <dbReference type="NCBI Taxonomy" id="88688"/>
    <lineage>
        <taxon>Bacteria</taxon>
        <taxon>Pseudomonadati</taxon>
        <taxon>Pseudomonadota</taxon>
        <taxon>Alphaproteobacteria</taxon>
        <taxon>Caulobacterales</taxon>
        <taxon>Caulobacteraceae</taxon>
        <taxon>Caulobacter</taxon>
    </lineage>
</organism>
<sequence>MNPAPSALAPSSRDGLFDLNATERRVLQVVRQQGEVHRGRIAELCGLQASTLTNVSTSLILRGLLVEVMASPSGKRGKPRQILSLAPEGAFAAGAALTVEHLEICLADLAGQPRWEARLPLWDLSPEAVAQEIARQLAEGRAALGWPDARFLGLGLAMPGHVGRGSPIPIPLPQFASWRGLHPGRFLAERLGVRVVYENDAASMALAESLFGDGRQFRSFLSIYVAHGVGGGLIMDGQLQRGAHGNAGEIGAFFPRNLARPSGDDLLAHLARWGFPVSRIEDVTLTEEIRPAIESWIERAADQLLEVVRSATYLLDPEAVFVCGLLPKPVAERLVERMRSAAAARVRDENPWPEIRLSSVTASGPRLGAAALPLTAALAPEPLSAIGF</sequence>
<dbReference type="PANTHER" id="PTHR18964:SF149">
    <property type="entry name" value="BIFUNCTIONAL UDP-N-ACETYLGLUCOSAMINE 2-EPIMERASE_N-ACETYLMANNOSAMINE KINASE"/>
    <property type="match status" value="1"/>
</dbReference>
<accession>A0A2W5WRN8</accession>
<name>A0A2W5WRN8_9CAUL</name>
<dbReference type="InterPro" id="IPR043129">
    <property type="entry name" value="ATPase_NBD"/>
</dbReference>
<gene>
    <name evidence="2" type="ORF">DI526_22185</name>
</gene>
<dbReference type="Gene3D" id="3.30.420.40">
    <property type="match status" value="2"/>
</dbReference>
<dbReference type="Pfam" id="PF00480">
    <property type="entry name" value="ROK"/>
    <property type="match status" value="1"/>
</dbReference>
<dbReference type="SUPFAM" id="SSF46785">
    <property type="entry name" value="Winged helix' DNA-binding domain"/>
    <property type="match status" value="1"/>
</dbReference>
<dbReference type="RefSeq" id="WP_304283027.1">
    <property type="nucleotide sequence ID" value="NZ_QFQZ01000127.1"/>
</dbReference>
<dbReference type="AlphaFoldDB" id="A0A2W5WRN8"/>
<protein>
    <recommendedName>
        <fullName evidence="4">ROK family protein</fullName>
    </recommendedName>
</protein>
<dbReference type="PANTHER" id="PTHR18964">
    <property type="entry name" value="ROK (REPRESSOR, ORF, KINASE) FAMILY"/>
    <property type="match status" value="1"/>
</dbReference>
<comment type="caution">
    <text evidence="2">The sequence shown here is derived from an EMBL/GenBank/DDBJ whole genome shotgun (WGS) entry which is preliminary data.</text>
</comment>
<proteinExistence type="inferred from homology"/>
<dbReference type="Gene3D" id="1.10.10.10">
    <property type="entry name" value="Winged helix-like DNA-binding domain superfamily/Winged helix DNA-binding domain"/>
    <property type="match status" value="1"/>
</dbReference>
<dbReference type="InterPro" id="IPR036390">
    <property type="entry name" value="WH_DNA-bd_sf"/>
</dbReference>
<dbReference type="EMBL" id="QFQZ01000127">
    <property type="protein sequence ID" value="PZR30564.1"/>
    <property type="molecule type" value="Genomic_DNA"/>
</dbReference>
<dbReference type="Proteomes" id="UP000249393">
    <property type="component" value="Unassembled WGS sequence"/>
</dbReference>
<dbReference type="SUPFAM" id="SSF53067">
    <property type="entry name" value="Actin-like ATPase domain"/>
    <property type="match status" value="1"/>
</dbReference>
<dbReference type="InterPro" id="IPR036388">
    <property type="entry name" value="WH-like_DNA-bd_sf"/>
</dbReference>
<evidence type="ECO:0000313" key="2">
    <source>
        <dbReference type="EMBL" id="PZR30564.1"/>
    </source>
</evidence>
<dbReference type="InterPro" id="IPR000600">
    <property type="entry name" value="ROK"/>
</dbReference>
<evidence type="ECO:0008006" key="4">
    <source>
        <dbReference type="Google" id="ProtNLM"/>
    </source>
</evidence>
<evidence type="ECO:0000313" key="3">
    <source>
        <dbReference type="Proteomes" id="UP000249393"/>
    </source>
</evidence>
<evidence type="ECO:0000256" key="1">
    <source>
        <dbReference type="ARBA" id="ARBA00006479"/>
    </source>
</evidence>
<reference evidence="2 3" key="1">
    <citation type="submission" date="2017-08" db="EMBL/GenBank/DDBJ databases">
        <title>Infants hospitalized years apart are colonized by the same room-sourced microbial strains.</title>
        <authorList>
            <person name="Brooks B."/>
            <person name="Olm M.R."/>
            <person name="Firek B.A."/>
            <person name="Baker R."/>
            <person name="Thomas B.C."/>
            <person name="Morowitz M.J."/>
            <person name="Banfield J.F."/>
        </authorList>
    </citation>
    <scope>NUCLEOTIDE SEQUENCE [LARGE SCALE GENOMIC DNA]</scope>
    <source>
        <strain evidence="2">S2_003_000_R2_4</strain>
    </source>
</reference>
<comment type="similarity">
    <text evidence="1">Belongs to the ROK (NagC/XylR) family.</text>
</comment>